<evidence type="ECO:0000259" key="12">
    <source>
        <dbReference type="PROSITE" id="PS50022"/>
    </source>
</evidence>
<dbReference type="AlphaFoldDB" id="A0A263BSY8"/>
<dbReference type="GO" id="GO:0006508">
    <property type="term" value="P:proteolysis"/>
    <property type="evidence" value="ECO:0007669"/>
    <property type="project" value="UniProtKB-KW"/>
</dbReference>
<keyword evidence="6" id="KW-0479">Metal-binding</keyword>
<dbReference type="Pfam" id="PF07504">
    <property type="entry name" value="FTP"/>
    <property type="match status" value="1"/>
</dbReference>
<dbReference type="PROSITE" id="PS50022">
    <property type="entry name" value="FA58C_3"/>
    <property type="match status" value="1"/>
</dbReference>
<dbReference type="PANTHER" id="PTHR33478:SF1">
    <property type="entry name" value="EXTRACELLULAR METALLOPROTEINASE MEP"/>
    <property type="match status" value="1"/>
</dbReference>
<dbReference type="PANTHER" id="PTHR33478">
    <property type="entry name" value="EXTRACELLULAR METALLOPROTEINASE MEP"/>
    <property type="match status" value="1"/>
</dbReference>
<evidence type="ECO:0000313" key="13">
    <source>
        <dbReference type="EMBL" id="OZM56809.1"/>
    </source>
</evidence>
<dbReference type="Gene3D" id="2.60.40.1120">
    <property type="entry name" value="Carboxypeptidase-like, regulatory domain"/>
    <property type="match status" value="1"/>
</dbReference>
<gene>
    <name evidence="13" type="ORF">CIB95_10790</name>
</gene>
<organism evidence="13 14">
    <name type="scientific">Lottiidibacillus patelloidae</name>
    <dbReference type="NCBI Taxonomy" id="2670334"/>
    <lineage>
        <taxon>Bacteria</taxon>
        <taxon>Bacillati</taxon>
        <taxon>Bacillota</taxon>
        <taxon>Bacilli</taxon>
        <taxon>Bacillales</taxon>
        <taxon>Bacillaceae</taxon>
        <taxon>Lottiidibacillus</taxon>
    </lineage>
</organism>
<dbReference type="Pfam" id="PF02128">
    <property type="entry name" value="Peptidase_M36"/>
    <property type="match status" value="1"/>
</dbReference>
<sequence>MLPPHEDGHDHSETRIFDVRESMQVFKPTEDQINAVSKLGSKVHIKWNEKFGTPSMIVKNEGYLTAATSGDAVTIARNWLEENAAIYGLTAADIANFKVIRDFELPGTGLHPVTFQQTFNGIESVYGGRIIVAVNRDGKILSVTGNPSRSAKLIGEYKLTAADALMKAVALHKPIVNFMPEALEDENGWDVFSGLEVFPTVQRVKKAAFITNDGVRPAFRVLYVEELDKGFEIVIDAETGKKLYQRSLVDHLTGAAEGLIFENFPGSKDGGGYQTVKSFAGDPIASPLGWIFSNTGATSVTTLGNNADTFANWSNFLAPEAPGVVRPYAVNGKFKYTFKDAWATTNNANPEGTVATSYSEDVYSATTNLFYHHNLFHDYLYNLGWTEPAGNMQATNMGRGGLDGDPILGLVQAGALSGGAPTYTGRDNAYMLTLPDGTAAWSGMFLWEPIAGAFEGAYADGDFDAGIIYHEYSHALSNRYVAGGEALGSHQAGSMGEAWGDFFAMHYLMKEGLQKEPVVGAYVTNNNERGIRNYSLSESPYNFGDIGYDILGPQVHADGEIWSSILWHVRTALIDEYGKAEGEKVIEHLVMDAMPISTPDPSFDEMRTAIIAAEYDRYGGKYSNTIWKAFAQRGLGEGAISDGNDTDVTTTFKHPDATENGKLVGTFINKDTKEPLEGIRVIVGQFEARTSEVVKTDENGNFAFDIVDGTYDITVQAQGFGSHTFKNVIITKGKTTKLNKQLSPNLASMFNGATISPNSTDEQESNPLKNAIDDTEGSVYASSVQENGFMGTEFIVDLAGDEPVTISHIQVSAFKDIAKSRYATLKDFEVQVSEDGLNWQTVVDDTFTYGLPRPATPDLHYRGFDINPVTAKYLKLVAKSSQYNGKGYIQVGEIQAFSSKSNDVEQIEIAPLPDFESGPFTILGGNAANGIGQLAGVDATGGVTENEFITTQNPNPVSQGVDGYVITLPSNDGDRYNYGGYNVSVIGDNSTALDLDVYFYDKNFSLIGSIATSGANESGVIPGGTRYIFVALYTGANVTVNVKAISPY</sequence>
<dbReference type="InterPro" id="IPR000421">
    <property type="entry name" value="FA58C"/>
</dbReference>
<dbReference type="EMBL" id="NPIA01000005">
    <property type="protein sequence ID" value="OZM56809.1"/>
    <property type="molecule type" value="Genomic_DNA"/>
</dbReference>
<evidence type="ECO:0000256" key="2">
    <source>
        <dbReference type="ARBA" id="ARBA00004613"/>
    </source>
</evidence>
<keyword evidence="4" id="KW-0964">Secreted</keyword>
<reference evidence="14" key="1">
    <citation type="submission" date="2017-08" db="EMBL/GenBank/DDBJ databases">
        <authorList>
            <person name="Huang Z."/>
        </authorList>
    </citation>
    <scope>NUCLEOTIDE SEQUENCE [LARGE SCALE GENOMIC DNA]</scope>
    <source>
        <strain evidence="14">SA5d-4</strain>
    </source>
</reference>
<dbReference type="SUPFAM" id="SSF49452">
    <property type="entry name" value="Starch-binding domain-like"/>
    <property type="match status" value="1"/>
</dbReference>
<dbReference type="GO" id="GO:0008270">
    <property type="term" value="F:zinc ion binding"/>
    <property type="evidence" value="ECO:0007669"/>
    <property type="project" value="InterPro"/>
</dbReference>
<evidence type="ECO:0000256" key="9">
    <source>
        <dbReference type="ARBA" id="ARBA00022833"/>
    </source>
</evidence>
<evidence type="ECO:0000313" key="14">
    <source>
        <dbReference type="Proteomes" id="UP000217083"/>
    </source>
</evidence>
<dbReference type="SUPFAM" id="SSF55486">
    <property type="entry name" value="Metalloproteases ('zincins'), catalytic domain"/>
    <property type="match status" value="1"/>
</dbReference>
<dbReference type="InterPro" id="IPR013784">
    <property type="entry name" value="Carb-bd-like_fold"/>
</dbReference>
<keyword evidence="8" id="KW-0378">Hydrolase</keyword>
<evidence type="ECO:0000256" key="8">
    <source>
        <dbReference type="ARBA" id="ARBA00022801"/>
    </source>
</evidence>
<evidence type="ECO:0000256" key="10">
    <source>
        <dbReference type="ARBA" id="ARBA00023049"/>
    </source>
</evidence>
<name>A0A263BSY8_9BACI</name>
<evidence type="ECO:0000256" key="5">
    <source>
        <dbReference type="ARBA" id="ARBA00022670"/>
    </source>
</evidence>
<keyword evidence="14" id="KW-1185">Reference proteome</keyword>
<dbReference type="SUPFAM" id="SSF49785">
    <property type="entry name" value="Galactose-binding domain-like"/>
    <property type="match status" value="1"/>
</dbReference>
<evidence type="ECO:0000256" key="6">
    <source>
        <dbReference type="ARBA" id="ARBA00022723"/>
    </source>
</evidence>
<comment type="subcellular location">
    <subcellularLocation>
        <location evidence="2">Secreted</location>
    </subcellularLocation>
</comment>
<feature type="domain" description="F5/8 type C" evidence="12">
    <location>
        <begin position="741"/>
        <end position="896"/>
    </location>
</feature>
<dbReference type="InterPro" id="IPR027268">
    <property type="entry name" value="Peptidase_M4/M1_CTD_sf"/>
</dbReference>
<evidence type="ECO:0000256" key="7">
    <source>
        <dbReference type="ARBA" id="ARBA00022729"/>
    </source>
</evidence>
<dbReference type="GO" id="GO:0005615">
    <property type="term" value="C:extracellular space"/>
    <property type="evidence" value="ECO:0007669"/>
    <property type="project" value="InterPro"/>
</dbReference>
<comment type="similarity">
    <text evidence="3">Belongs to the peptidase M36 family.</text>
</comment>
<keyword evidence="7" id="KW-0732">Signal</keyword>
<dbReference type="InterPro" id="IPR001842">
    <property type="entry name" value="Peptidase_M36"/>
</dbReference>
<dbReference type="Gene3D" id="1.10.390.10">
    <property type="entry name" value="Neutral Protease Domain 2"/>
    <property type="match status" value="1"/>
</dbReference>
<dbReference type="InterPro" id="IPR050371">
    <property type="entry name" value="Fungal_virulence_M36"/>
</dbReference>
<evidence type="ECO:0000256" key="4">
    <source>
        <dbReference type="ARBA" id="ARBA00022525"/>
    </source>
</evidence>
<dbReference type="Proteomes" id="UP000217083">
    <property type="component" value="Unassembled WGS sequence"/>
</dbReference>
<accession>A0A263BSY8</accession>
<keyword evidence="9" id="KW-0862">Zinc</keyword>
<dbReference type="Gene3D" id="3.10.170.10">
    <property type="match status" value="1"/>
</dbReference>
<dbReference type="InterPro" id="IPR011096">
    <property type="entry name" value="FTP_domain"/>
</dbReference>
<dbReference type="GO" id="GO:0004222">
    <property type="term" value="F:metalloendopeptidase activity"/>
    <property type="evidence" value="ECO:0007669"/>
    <property type="project" value="InterPro"/>
</dbReference>
<proteinExistence type="inferred from homology"/>
<keyword evidence="5" id="KW-0645">Protease</keyword>
<evidence type="ECO:0000256" key="1">
    <source>
        <dbReference type="ARBA" id="ARBA00001947"/>
    </source>
</evidence>
<comment type="caution">
    <text evidence="13">The sequence shown here is derived from an EMBL/GenBank/DDBJ whole genome shotgun (WGS) entry which is preliminary data.</text>
</comment>
<dbReference type="CDD" id="cd09596">
    <property type="entry name" value="M36"/>
    <property type="match status" value="1"/>
</dbReference>
<dbReference type="Pfam" id="PF13620">
    <property type="entry name" value="CarboxypepD_reg"/>
    <property type="match status" value="1"/>
</dbReference>
<dbReference type="InterPro" id="IPR008979">
    <property type="entry name" value="Galactose-bd-like_sf"/>
</dbReference>
<dbReference type="GO" id="GO:0030246">
    <property type="term" value="F:carbohydrate binding"/>
    <property type="evidence" value="ECO:0007669"/>
    <property type="project" value="InterPro"/>
</dbReference>
<evidence type="ECO:0000256" key="3">
    <source>
        <dbReference type="ARBA" id="ARBA00006006"/>
    </source>
</evidence>
<dbReference type="Pfam" id="PF00754">
    <property type="entry name" value="F5_F8_type_C"/>
    <property type="match status" value="1"/>
</dbReference>
<reference evidence="13 14" key="2">
    <citation type="submission" date="2017-09" db="EMBL/GenBank/DDBJ databases">
        <title>Bacillus patelloidae sp. nov., isolated from the intestinal tract of a marine limpet.</title>
        <authorList>
            <person name="Liu R."/>
            <person name="Dong C."/>
            <person name="Shao Z."/>
        </authorList>
    </citation>
    <scope>NUCLEOTIDE SEQUENCE [LARGE SCALE GENOMIC DNA]</scope>
    <source>
        <strain evidence="13 14">SA5d-4</strain>
    </source>
</reference>
<protein>
    <submittedName>
        <fullName evidence="13">Coagulation factor 5/8 type-like protein</fullName>
    </submittedName>
</protein>
<keyword evidence="11" id="KW-0865">Zymogen</keyword>
<evidence type="ECO:0000256" key="11">
    <source>
        <dbReference type="ARBA" id="ARBA00023145"/>
    </source>
</evidence>
<comment type="cofactor">
    <cofactor evidence="1">
        <name>Zn(2+)</name>
        <dbReference type="ChEBI" id="CHEBI:29105"/>
    </cofactor>
</comment>
<keyword evidence="10" id="KW-0482">Metalloprotease</keyword>
<dbReference type="Gene3D" id="2.60.120.260">
    <property type="entry name" value="Galactose-binding domain-like"/>
    <property type="match status" value="1"/>
</dbReference>